<dbReference type="InParanoid" id="A0A2H3CF01"/>
<sequence length="162" mass="17938">MTQSIDSSVHEAENKCVHNSTMSRPRFELRTDPTTNFAIDVYVIVMSERSILSLYNGRSDPWVKKDAKTRGLEHRRGEVRGLSRRQGDSQLAHPNPSAGMGRTIASVGLLKRDAPPLSKRSKHPRNYASGESNSTRKRRTRLSASVEASSVKNDSVGMDTAS</sequence>
<feature type="compositionally biased region" description="Basic and acidic residues" evidence="1">
    <location>
        <begin position="66"/>
        <end position="87"/>
    </location>
</feature>
<protein>
    <submittedName>
        <fullName evidence="2">Uncharacterized protein</fullName>
    </submittedName>
</protein>
<reference evidence="3" key="1">
    <citation type="journal article" date="2017" name="Nat. Ecol. Evol.">
        <title>Genome expansion and lineage-specific genetic innovations in the forest pathogenic fungi Armillaria.</title>
        <authorList>
            <person name="Sipos G."/>
            <person name="Prasanna A.N."/>
            <person name="Walter M.C."/>
            <person name="O'Connor E."/>
            <person name="Balint B."/>
            <person name="Krizsan K."/>
            <person name="Kiss B."/>
            <person name="Hess J."/>
            <person name="Varga T."/>
            <person name="Slot J."/>
            <person name="Riley R."/>
            <person name="Boka B."/>
            <person name="Rigling D."/>
            <person name="Barry K."/>
            <person name="Lee J."/>
            <person name="Mihaltcheva S."/>
            <person name="LaButti K."/>
            <person name="Lipzen A."/>
            <person name="Waldron R."/>
            <person name="Moloney N.M."/>
            <person name="Sperisen C."/>
            <person name="Kredics L."/>
            <person name="Vagvoelgyi C."/>
            <person name="Patrignani A."/>
            <person name="Fitzpatrick D."/>
            <person name="Nagy I."/>
            <person name="Doyle S."/>
            <person name="Anderson J.B."/>
            <person name="Grigoriev I.V."/>
            <person name="Gueldener U."/>
            <person name="Muensterkoetter M."/>
            <person name="Nagy L.G."/>
        </authorList>
    </citation>
    <scope>NUCLEOTIDE SEQUENCE [LARGE SCALE GENOMIC DNA]</scope>
    <source>
        <strain evidence="3">Ar21-2</strain>
    </source>
</reference>
<gene>
    <name evidence="2" type="ORF">ARMGADRAFT_1144077</name>
</gene>
<dbReference type="EMBL" id="KZ293726">
    <property type="protein sequence ID" value="PBK81669.1"/>
    <property type="molecule type" value="Genomic_DNA"/>
</dbReference>
<dbReference type="AlphaFoldDB" id="A0A2H3CF01"/>
<name>A0A2H3CF01_ARMGA</name>
<dbReference type="Proteomes" id="UP000217790">
    <property type="component" value="Unassembled WGS sequence"/>
</dbReference>
<evidence type="ECO:0000313" key="3">
    <source>
        <dbReference type="Proteomes" id="UP000217790"/>
    </source>
</evidence>
<organism evidence="2 3">
    <name type="scientific">Armillaria gallica</name>
    <name type="common">Bulbous honey fungus</name>
    <name type="synonym">Armillaria bulbosa</name>
    <dbReference type="NCBI Taxonomy" id="47427"/>
    <lineage>
        <taxon>Eukaryota</taxon>
        <taxon>Fungi</taxon>
        <taxon>Dikarya</taxon>
        <taxon>Basidiomycota</taxon>
        <taxon>Agaricomycotina</taxon>
        <taxon>Agaricomycetes</taxon>
        <taxon>Agaricomycetidae</taxon>
        <taxon>Agaricales</taxon>
        <taxon>Marasmiineae</taxon>
        <taxon>Physalacriaceae</taxon>
        <taxon>Armillaria</taxon>
    </lineage>
</organism>
<feature type="region of interest" description="Disordered" evidence="1">
    <location>
        <begin position="66"/>
        <end position="162"/>
    </location>
</feature>
<keyword evidence="3" id="KW-1185">Reference proteome</keyword>
<evidence type="ECO:0000256" key="1">
    <source>
        <dbReference type="SAM" id="MobiDB-lite"/>
    </source>
</evidence>
<evidence type="ECO:0000313" key="2">
    <source>
        <dbReference type="EMBL" id="PBK81669.1"/>
    </source>
</evidence>
<proteinExistence type="predicted"/>
<accession>A0A2H3CF01</accession>
<feature type="compositionally biased region" description="Polar residues" evidence="1">
    <location>
        <begin position="142"/>
        <end position="153"/>
    </location>
</feature>